<accession>A0A853H3F2</accession>
<feature type="domain" description="Amidase" evidence="1">
    <location>
        <begin position="27"/>
        <end position="456"/>
    </location>
</feature>
<dbReference type="PANTHER" id="PTHR11895">
    <property type="entry name" value="TRANSAMIDASE"/>
    <property type="match status" value="1"/>
</dbReference>
<keyword evidence="2" id="KW-0378">Hydrolase</keyword>
<dbReference type="GO" id="GO:0004040">
    <property type="term" value="F:amidase activity"/>
    <property type="evidence" value="ECO:0007669"/>
    <property type="project" value="UniProtKB-EC"/>
</dbReference>
<dbReference type="Proteomes" id="UP000554144">
    <property type="component" value="Unassembled WGS sequence"/>
</dbReference>
<name>A0A853H3F2_9BURK</name>
<keyword evidence="3" id="KW-1185">Reference proteome</keyword>
<dbReference type="EC" id="3.5.1.4" evidence="2"/>
<dbReference type="NCBIfam" id="NF005686">
    <property type="entry name" value="PRK07486.1"/>
    <property type="match status" value="1"/>
</dbReference>
<dbReference type="PANTHER" id="PTHR11895:SF76">
    <property type="entry name" value="INDOLEACETAMIDE HYDROLASE"/>
    <property type="match status" value="1"/>
</dbReference>
<dbReference type="OrthoDB" id="8576090at2"/>
<dbReference type="EMBL" id="JACCEV010000004">
    <property type="protein sequence ID" value="NYT86772.1"/>
    <property type="molecule type" value="Genomic_DNA"/>
</dbReference>
<reference evidence="2 3" key="1">
    <citation type="submission" date="2020-07" db="EMBL/GenBank/DDBJ databases">
        <title>Taxonomic revisions and descriptions of new bacterial species based on genomic comparisons in the high-G+C-content subgroup of the family Alcaligenaceae.</title>
        <authorList>
            <person name="Szabo A."/>
            <person name="Felfoldi T."/>
        </authorList>
    </citation>
    <scope>NUCLEOTIDE SEQUENCE [LARGE SCALE GENOMIC DNA]</scope>
    <source>
        <strain evidence="2 3">DSM 25667</strain>
    </source>
</reference>
<dbReference type="Pfam" id="PF01425">
    <property type="entry name" value="Amidase"/>
    <property type="match status" value="1"/>
</dbReference>
<dbReference type="RefSeq" id="WP_130039910.1">
    <property type="nucleotide sequence ID" value="NZ_JACCEV010000004.1"/>
</dbReference>
<evidence type="ECO:0000259" key="1">
    <source>
        <dbReference type="Pfam" id="PF01425"/>
    </source>
</evidence>
<dbReference type="AlphaFoldDB" id="A0A853H3F2"/>
<sequence>MLHTDVIDLSAVALMAALHKRELSCVEVMQAYLDRIAFCNPQHNALVAMRDASQLLSEAGEKDRALGHGDAYSLLHGFPMAPKDLQPVAGMASTRGSLVFKDNIPDTDADVVVRMRRAGALFVGRSNTPEFGLGGHTYNPVYGVTGNAHDPALSAGGSSGGAAVAVSRQMLPFADGSDMMGSLRTPAAFNGVYGLRTTPGLIPNGVQDASVTPALSVGGPMARSIPDLALLLSVMADFPEKLPFSRTAQAAAFTDPLQRDFQGTRIAWLGDLNGHLAFEAGVLEACEAVLSLFSATGCVVEPYVPQFDYSALWQAWIDLRSHLFYRANSEALGVEKHFALIKPEAQWEFMRGKRLEADQLEAAKRIRSHWLALLDEVFTHYDYLLVPSAQVFPFDAALHWPSEIEGRKMDTYHRWMEVVIPASMAGGPALSVPVGAPESGRGAGIQIIARPGAELAVMQLGHAYDLARRGTD</sequence>
<dbReference type="Gene3D" id="3.90.1300.10">
    <property type="entry name" value="Amidase signature (AS) domain"/>
    <property type="match status" value="1"/>
</dbReference>
<evidence type="ECO:0000313" key="2">
    <source>
        <dbReference type="EMBL" id="NYT86772.1"/>
    </source>
</evidence>
<comment type="caution">
    <text evidence="2">The sequence shown here is derived from an EMBL/GenBank/DDBJ whole genome shotgun (WGS) entry which is preliminary data.</text>
</comment>
<evidence type="ECO:0000313" key="3">
    <source>
        <dbReference type="Proteomes" id="UP000554144"/>
    </source>
</evidence>
<gene>
    <name evidence="2" type="ORF">H0A62_14265</name>
</gene>
<organism evidence="2 3">
    <name type="scientific">Pollutimonas harenae</name>
    <dbReference type="NCBI Taxonomy" id="657015"/>
    <lineage>
        <taxon>Bacteria</taxon>
        <taxon>Pseudomonadati</taxon>
        <taxon>Pseudomonadota</taxon>
        <taxon>Betaproteobacteria</taxon>
        <taxon>Burkholderiales</taxon>
        <taxon>Alcaligenaceae</taxon>
        <taxon>Pollutimonas</taxon>
    </lineage>
</organism>
<dbReference type="InterPro" id="IPR023631">
    <property type="entry name" value="Amidase_dom"/>
</dbReference>
<dbReference type="InterPro" id="IPR036928">
    <property type="entry name" value="AS_sf"/>
</dbReference>
<dbReference type="InterPro" id="IPR000120">
    <property type="entry name" value="Amidase"/>
</dbReference>
<dbReference type="SUPFAM" id="SSF75304">
    <property type="entry name" value="Amidase signature (AS) enzymes"/>
    <property type="match status" value="1"/>
</dbReference>
<proteinExistence type="predicted"/>
<protein>
    <submittedName>
        <fullName evidence="2">Amidase</fullName>
        <ecNumber evidence="2">3.5.1.4</ecNumber>
    </submittedName>
</protein>